<feature type="domain" description="AAA ATPase AAA+ lid" evidence="4">
    <location>
        <begin position="268"/>
        <end position="307"/>
    </location>
</feature>
<name>A0ABU6RDR7_9FABA</name>
<dbReference type="SUPFAM" id="SSF52540">
    <property type="entry name" value="P-loop containing nucleoside triphosphate hydrolases"/>
    <property type="match status" value="1"/>
</dbReference>
<dbReference type="PANTHER" id="PTHR23076">
    <property type="entry name" value="METALLOPROTEASE M41 FTSH"/>
    <property type="match status" value="1"/>
</dbReference>
<comment type="caution">
    <text evidence="5">The sequence shown here is derived from an EMBL/GenBank/DDBJ whole genome shotgun (WGS) entry which is preliminary data.</text>
</comment>
<accession>A0ABU6RDR7</accession>
<evidence type="ECO:0000313" key="5">
    <source>
        <dbReference type="EMBL" id="MED6122110.1"/>
    </source>
</evidence>
<sequence length="315" mass="35885">MEAPDLEHRRRCSFRLPSLPAGSLIHYPLLLRRYYVPLQHHRSCLFPLSAVLAACRFSFGPGDLCFNIAYFLFLLFLDDRSTETQQGEYLKFELRLGMLFFAANGTNFVEIKFRLSSHFGPPKIQVMLMYQYITIKGPMMKVMKHASLEDANYKIIFGFSPSIIFIDEIDAIGSKRGRPDIGGGGAEREQGLLQILTEFDGFKVSTAQVLVIGATNRLDILDPALLREGRFDKIIRVGLPSKDRGFAILKVHARNKFFRSEEEKETLLREIAELTEDFTGAELQNILNEAGILTARKDLDYIGRDELLEALKRQK</sequence>
<reference evidence="5 6" key="1">
    <citation type="journal article" date="2023" name="Plants (Basel)">
        <title>Bridging the Gap: Combining Genomics and Transcriptomics Approaches to Understand Stylosanthes scabra, an Orphan Legume from the Brazilian Caatinga.</title>
        <authorList>
            <person name="Ferreira-Neto J.R.C."/>
            <person name="da Silva M.D."/>
            <person name="Binneck E."/>
            <person name="de Melo N.F."/>
            <person name="da Silva R.H."/>
            <person name="de Melo A.L.T.M."/>
            <person name="Pandolfi V."/>
            <person name="Bustamante F.O."/>
            <person name="Brasileiro-Vidal A.C."/>
            <person name="Benko-Iseppon A.M."/>
        </authorList>
    </citation>
    <scope>NUCLEOTIDE SEQUENCE [LARGE SCALE GENOMIC DNA]</scope>
    <source>
        <tissue evidence="5">Leaves</tissue>
    </source>
</reference>
<evidence type="ECO:0000259" key="4">
    <source>
        <dbReference type="Pfam" id="PF17862"/>
    </source>
</evidence>
<evidence type="ECO:0000256" key="1">
    <source>
        <dbReference type="RuleBase" id="RU003651"/>
    </source>
</evidence>
<dbReference type="GO" id="GO:0008237">
    <property type="term" value="F:metallopeptidase activity"/>
    <property type="evidence" value="ECO:0007669"/>
    <property type="project" value="UniProtKB-KW"/>
</dbReference>
<evidence type="ECO:0000256" key="2">
    <source>
        <dbReference type="SAM" id="Coils"/>
    </source>
</evidence>
<gene>
    <name evidence="5" type="primary">FTSHI4_2</name>
    <name evidence="5" type="ORF">PIB30_036730</name>
</gene>
<keyword evidence="1" id="KW-0067">ATP-binding</keyword>
<proteinExistence type="inferred from homology"/>
<dbReference type="InterPro" id="IPR041569">
    <property type="entry name" value="AAA_lid_3"/>
</dbReference>
<dbReference type="InterPro" id="IPR003960">
    <property type="entry name" value="ATPase_AAA_CS"/>
</dbReference>
<keyword evidence="5" id="KW-0645">Protease</keyword>
<keyword evidence="6" id="KW-1185">Reference proteome</keyword>
<protein>
    <submittedName>
        <fullName evidence="5">Inactive ATP-dependent zinc metalloprotease FTSHI 4, chloroplastic</fullName>
    </submittedName>
</protein>
<keyword evidence="2" id="KW-0175">Coiled coil</keyword>
<keyword evidence="5" id="KW-0482">Metalloprotease</keyword>
<keyword evidence="1" id="KW-0547">Nucleotide-binding</keyword>
<evidence type="ECO:0000313" key="6">
    <source>
        <dbReference type="Proteomes" id="UP001341840"/>
    </source>
</evidence>
<dbReference type="PROSITE" id="PS00674">
    <property type="entry name" value="AAA"/>
    <property type="match status" value="1"/>
</dbReference>
<comment type="similarity">
    <text evidence="1">Belongs to the AAA ATPase family.</text>
</comment>
<dbReference type="InterPro" id="IPR003959">
    <property type="entry name" value="ATPase_AAA_core"/>
</dbReference>
<feature type="coiled-coil region" evidence="2">
    <location>
        <begin position="257"/>
        <end position="284"/>
    </location>
</feature>
<dbReference type="EMBL" id="JASCZI010030389">
    <property type="protein sequence ID" value="MED6122110.1"/>
    <property type="molecule type" value="Genomic_DNA"/>
</dbReference>
<dbReference type="Pfam" id="PF17862">
    <property type="entry name" value="AAA_lid_3"/>
    <property type="match status" value="1"/>
</dbReference>
<dbReference type="PANTHER" id="PTHR23076:SF99">
    <property type="entry name" value="INACTIVE ATP-DEPENDENT ZINC METALLOPROTEASE FTSHI 4, CHLOROPLASTIC-RELATED"/>
    <property type="match status" value="1"/>
</dbReference>
<evidence type="ECO:0000259" key="3">
    <source>
        <dbReference type="Pfam" id="PF00004"/>
    </source>
</evidence>
<keyword evidence="5" id="KW-0378">Hydrolase</keyword>
<feature type="domain" description="ATPase AAA-type core" evidence="3">
    <location>
        <begin position="156"/>
        <end position="238"/>
    </location>
</feature>
<organism evidence="5 6">
    <name type="scientific">Stylosanthes scabra</name>
    <dbReference type="NCBI Taxonomy" id="79078"/>
    <lineage>
        <taxon>Eukaryota</taxon>
        <taxon>Viridiplantae</taxon>
        <taxon>Streptophyta</taxon>
        <taxon>Embryophyta</taxon>
        <taxon>Tracheophyta</taxon>
        <taxon>Spermatophyta</taxon>
        <taxon>Magnoliopsida</taxon>
        <taxon>eudicotyledons</taxon>
        <taxon>Gunneridae</taxon>
        <taxon>Pentapetalae</taxon>
        <taxon>rosids</taxon>
        <taxon>fabids</taxon>
        <taxon>Fabales</taxon>
        <taxon>Fabaceae</taxon>
        <taxon>Papilionoideae</taxon>
        <taxon>50 kb inversion clade</taxon>
        <taxon>dalbergioids sensu lato</taxon>
        <taxon>Dalbergieae</taxon>
        <taxon>Pterocarpus clade</taxon>
        <taxon>Stylosanthes</taxon>
    </lineage>
</organism>
<dbReference type="Pfam" id="PF00004">
    <property type="entry name" value="AAA"/>
    <property type="match status" value="1"/>
</dbReference>
<dbReference type="InterPro" id="IPR027417">
    <property type="entry name" value="P-loop_NTPase"/>
</dbReference>
<dbReference type="Gene3D" id="1.10.8.60">
    <property type="match status" value="1"/>
</dbReference>
<dbReference type="Gene3D" id="3.40.50.300">
    <property type="entry name" value="P-loop containing nucleotide triphosphate hydrolases"/>
    <property type="match status" value="1"/>
</dbReference>
<dbReference type="Proteomes" id="UP001341840">
    <property type="component" value="Unassembled WGS sequence"/>
</dbReference>